<dbReference type="Gene3D" id="2.60.40.1390">
    <property type="entry name" value="NDT80 DNA-binding domain"/>
    <property type="match status" value="1"/>
</dbReference>
<dbReference type="GO" id="GO:0003700">
    <property type="term" value="F:DNA-binding transcription factor activity"/>
    <property type="evidence" value="ECO:0007669"/>
    <property type="project" value="UniProtKB-UniRule"/>
</dbReference>
<dbReference type="PANTHER" id="PTHR35144">
    <property type="entry name" value="MEIOSIS-SPECIFIC TRANSCRIPTION FACTOR NDT80"/>
    <property type="match status" value="1"/>
</dbReference>
<feature type="domain" description="NDT80" evidence="4">
    <location>
        <begin position="9"/>
        <end position="289"/>
    </location>
</feature>
<accession>G3AHT0</accession>
<feature type="compositionally biased region" description="Basic residues" evidence="3">
    <location>
        <begin position="9"/>
        <end position="18"/>
    </location>
</feature>
<dbReference type="KEGG" id="spaa:SPAPADRAFT_134277"/>
<dbReference type="InterPro" id="IPR024061">
    <property type="entry name" value="NDT80_DNA-bd_dom"/>
</dbReference>
<dbReference type="HOGENOM" id="CLU_039323_0_0_1"/>
<keyword evidence="6" id="KW-1185">Reference proteome</keyword>
<dbReference type="OrthoDB" id="2288358at2759"/>
<evidence type="ECO:0000256" key="1">
    <source>
        <dbReference type="ARBA" id="ARBA00023125"/>
    </source>
</evidence>
<sequence length="439" mass="50322">MSLQFKSSPLRKRGRSKRYLSEGKSDPISHSKSHNKIAPRSGLQFKVGPPFGETIQISPIFSTIGNQNMIPVLSARIDRGFDLVDNEWIGYKRNYFSVVATFQFRNHNKTLFEKSGFYTQVENNSRDIKSFAIRLVSKCLEDESDVPLVQHTAKRDRGPQIEPPIVPIIPGILPSHIVIKESANIRKAARVVHFDRLFYDDRSTTKPYNRKSILHSYPPGNLTKVAKYERIQFASSVQHRKPVSGTKNFILQIQLLSELGENTYAVVALCETPPLTVRGRSPSNYTPTNISPNQIENRTSQFVSPVPIVSFGSYEENYEVRFDFSNNQDHIDNFEYDSFEPNNKDMFLNESNPNEVLFQPYDEPVYIPPSLSPSYFLEMTAKFSSEEEEESTQSPPESFLEDFQNNFNQPYTSYFKTYLDDLDEENPTISPSLLFTISE</sequence>
<feature type="region of interest" description="Disordered" evidence="3">
    <location>
        <begin position="1"/>
        <end position="44"/>
    </location>
</feature>
<dbReference type="RefSeq" id="XP_007373828.1">
    <property type="nucleotide sequence ID" value="XM_007373766.1"/>
</dbReference>
<dbReference type="InterPro" id="IPR052605">
    <property type="entry name" value="Fungal_trans_regulator"/>
</dbReference>
<feature type="region of interest" description="Disordered" evidence="3">
    <location>
        <begin position="382"/>
        <end position="403"/>
    </location>
</feature>
<dbReference type="EMBL" id="GL996500">
    <property type="protein sequence ID" value="EGW34244.1"/>
    <property type="molecule type" value="Genomic_DNA"/>
</dbReference>
<dbReference type="GO" id="GO:0000228">
    <property type="term" value="C:nuclear chromosome"/>
    <property type="evidence" value="ECO:0007669"/>
    <property type="project" value="TreeGrafter"/>
</dbReference>
<dbReference type="GO" id="GO:0003677">
    <property type="term" value="F:DNA binding"/>
    <property type="evidence" value="ECO:0007669"/>
    <property type="project" value="UniProtKB-KW"/>
</dbReference>
<proteinExistence type="predicted"/>
<evidence type="ECO:0000259" key="4">
    <source>
        <dbReference type="PROSITE" id="PS51517"/>
    </source>
</evidence>
<dbReference type="GeneID" id="18869799"/>
<keyword evidence="1 2" id="KW-0238">DNA-binding</keyword>
<evidence type="ECO:0000256" key="3">
    <source>
        <dbReference type="SAM" id="MobiDB-lite"/>
    </source>
</evidence>
<name>G3AHT0_SPAPN</name>
<dbReference type="InterPro" id="IPR037141">
    <property type="entry name" value="NDT80_DNA-bd_dom_sf"/>
</dbReference>
<dbReference type="GO" id="GO:0051321">
    <property type="term" value="P:meiotic cell cycle"/>
    <property type="evidence" value="ECO:0007669"/>
    <property type="project" value="TreeGrafter"/>
</dbReference>
<feature type="compositionally biased region" description="Basic and acidic residues" evidence="3">
    <location>
        <begin position="19"/>
        <end position="29"/>
    </location>
</feature>
<organism evidence="6">
    <name type="scientific">Spathaspora passalidarum (strain NRRL Y-27907 / 11-Y1)</name>
    <dbReference type="NCBI Taxonomy" id="619300"/>
    <lineage>
        <taxon>Eukaryota</taxon>
        <taxon>Fungi</taxon>
        <taxon>Dikarya</taxon>
        <taxon>Ascomycota</taxon>
        <taxon>Saccharomycotina</taxon>
        <taxon>Pichiomycetes</taxon>
        <taxon>Debaryomycetaceae</taxon>
        <taxon>Spathaspora</taxon>
    </lineage>
</organism>
<dbReference type="eggNOG" id="ENOG502R1FS">
    <property type="taxonomic scope" value="Eukaryota"/>
</dbReference>
<dbReference type="PANTHER" id="PTHR35144:SF2">
    <property type="entry name" value="MEIOSIS-SPECIFIC TRANSCRIPTION FACTOR NDT80"/>
    <property type="match status" value="1"/>
</dbReference>
<dbReference type="InterPro" id="IPR008967">
    <property type="entry name" value="p53-like_TF_DNA-bd_sf"/>
</dbReference>
<feature type="DNA-binding region" description="NDT80" evidence="2">
    <location>
        <begin position="9"/>
        <end position="289"/>
    </location>
</feature>
<evidence type="ECO:0000313" key="6">
    <source>
        <dbReference type="Proteomes" id="UP000000709"/>
    </source>
</evidence>
<protein>
    <recommendedName>
        <fullName evidence="4">NDT80 domain-containing protein</fullName>
    </recommendedName>
</protein>
<dbReference type="PROSITE" id="PS51517">
    <property type="entry name" value="NDT80"/>
    <property type="match status" value="1"/>
</dbReference>
<evidence type="ECO:0000313" key="5">
    <source>
        <dbReference type="EMBL" id="EGW34244.1"/>
    </source>
</evidence>
<dbReference type="Pfam" id="PF05224">
    <property type="entry name" value="NDT80_PhoG"/>
    <property type="match status" value="1"/>
</dbReference>
<dbReference type="GO" id="GO:0045944">
    <property type="term" value="P:positive regulation of transcription by RNA polymerase II"/>
    <property type="evidence" value="ECO:0007669"/>
    <property type="project" value="TreeGrafter"/>
</dbReference>
<dbReference type="AlphaFoldDB" id="G3AHT0"/>
<evidence type="ECO:0000256" key="2">
    <source>
        <dbReference type="PROSITE-ProRule" id="PRU00850"/>
    </source>
</evidence>
<dbReference type="Proteomes" id="UP000000709">
    <property type="component" value="Unassembled WGS sequence"/>
</dbReference>
<reference evidence="5 6" key="1">
    <citation type="journal article" date="2011" name="Proc. Natl. Acad. Sci. U.S.A.">
        <title>Comparative genomics of xylose-fermenting fungi for enhanced biofuel production.</title>
        <authorList>
            <person name="Wohlbach D.J."/>
            <person name="Kuo A."/>
            <person name="Sato T.K."/>
            <person name="Potts K.M."/>
            <person name="Salamov A.A."/>
            <person name="LaButti K.M."/>
            <person name="Sun H."/>
            <person name="Clum A."/>
            <person name="Pangilinan J.L."/>
            <person name="Lindquist E.A."/>
            <person name="Lucas S."/>
            <person name="Lapidus A."/>
            <person name="Jin M."/>
            <person name="Gunawan C."/>
            <person name="Balan V."/>
            <person name="Dale B.E."/>
            <person name="Jeffries T.W."/>
            <person name="Zinkel R."/>
            <person name="Barry K.W."/>
            <person name="Grigoriev I.V."/>
            <person name="Gasch A.P."/>
        </authorList>
    </citation>
    <scope>NUCLEOTIDE SEQUENCE [LARGE SCALE GENOMIC DNA]</scope>
    <source>
        <strain evidence="6">NRRL Y-27907 / 11-Y1</strain>
    </source>
</reference>
<dbReference type="InParanoid" id="G3AHT0"/>
<gene>
    <name evidence="5" type="ORF">SPAPADRAFT_134277</name>
</gene>
<dbReference type="STRING" id="619300.G3AHT0"/>
<dbReference type="SUPFAM" id="SSF49417">
    <property type="entry name" value="p53-like transcription factors"/>
    <property type="match status" value="1"/>
</dbReference>